<dbReference type="Gene3D" id="3.40.47.10">
    <property type="match status" value="1"/>
</dbReference>
<dbReference type="InterPro" id="IPR018201">
    <property type="entry name" value="Ketoacyl_synth_AS"/>
</dbReference>
<dbReference type="PROSITE" id="PS00606">
    <property type="entry name" value="KS3_1"/>
    <property type="match status" value="1"/>
</dbReference>
<dbReference type="CDD" id="cd00833">
    <property type="entry name" value="PKS"/>
    <property type="match status" value="1"/>
</dbReference>
<dbReference type="PANTHER" id="PTHR43775:SF23">
    <property type="entry name" value="FATTY ACID SYNTHASE 3"/>
    <property type="match status" value="1"/>
</dbReference>
<gene>
    <name evidence="3" type="ORF">V9T40_006484</name>
</gene>
<keyword evidence="4" id="KW-1185">Reference proteome</keyword>
<reference evidence="3 4" key="1">
    <citation type="submission" date="2024-03" db="EMBL/GenBank/DDBJ databases">
        <title>Adaptation during the transition from Ophiocordyceps entomopathogen to insect associate is accompanied by gene loss and intensified selection.</title>
        <authorList>
            <person name="Ward C.M."/>
            <person name="Onetto C.A."/>
            <person name="Borneman A.R."/>
        </authorList>
    </citation>
    <scope>NUCLEOTIDE SEQUENCE [LARGE SCALE GENOMIC DNA]</scope>
    <source>
        <strain evidence="3">AWRI1</strain>
        <tissue evidence="3">Single Adult Female</tissue>
    </source>
</reference>
<evidence type="ECO:0000313" key="3">
    <source>
        <dbReference type="EMBL" id="KAK7598249.1"/>
    </source>
</evidence>
<dbReference type="GO" id="GO:0004312">
    <property type="term" value="F:fatty acid synthase activity"/>
    <property type="evidence" value="ECO:0007669"/>
    <property type="project" value="TreeGrafter"/>
</dbReference>
<dbReference type="GO" id="GO:0004315">
    <property type="term" value="F:3-oxoacyl-[acyl-carrier-protein] synthase activity"/>
    <property type="evidence" value="ECO:0007669"/>
    <property type="project" value="InterPro"/>
</dbReference>
<name>A0AAN9Y5K4_9HEMI</name>
<dbReference type="InterPro" id="IPR016039">
    <property type="entry name" value="Thiolase-like"/>
</dbReference>
<feature type="domain" description="Ketosynthase family 3 (KS3)" evidence="2">
    <location>
        <begin position="37"/>
        <end position="250"/>
    </location>
</feature>
<keyword evidence="1" id="KW-0808">Transferase</keyword>
<dbReference type="InterPro" id="IPR020841">
    <property type="entry name" value="PKS_Beta-ketoAc_synthase_dom"/>
</dbReference>
<dbReference type="GO" id="GO:0006633">
    <property type="term" value="P:fatty acid biosynthetic process"/>
    <property type="evidence" value="ECO:0007669"/>
    <property type="project" value="InterPro"/>
</dbReference>
<dbReference type="PANTHER" id="PTHR43775">
    <property type="entry name" value="FATTY ACID SYNTHASE"/>
    <property type="match status" value="1"/>
</dbReference>
<dbReference type="Pfam" id="PF00109">
    <property type="entry name" value="ketoacyl-synt"/>
    <property type="match status" value="1"/>
</dbReference>
<accession>A0AAN9Y5K4</accession>
<dbReference type="InterPro" id="IPR014030">
    <property type="entry name" value="Ketoacyl_synth_N"/>
</dbReference>
<comment type="caution">
    <text evidence="3">The sequence shown here is derived from an EMBL/GenBank/DDBJ whole genome shotgun (WGS) entry which is preliminary data.</text>
</comment>
<dbReference type="EMBL" id="JBBCAQ010000014">
    <property type="protein sequence ID" value="KAK7598249.1"/>
    <property type="molecule type" value="Genomic_DNA"/>
</dbReference>
<evidence type="ECO:0000256" key="1">
    <source>
        <dbReference type="ARBA" id="ARBA00022679"/>
    </source>
</evidence>
<proteinExistence type="predicted"/>
<organism evidence="3 4">
    <name type="scientific">Parthenolecanium corni</name>
    <dbReference type="NCBI Taxonomy" id="536013"/>
    <lineage>
        <taxon>Eukaryota</taxon>
        <taxon>Metazoa</taxon>
        <taxon>Ecdysozoa</taxon>
        <taxon>Arthropoda</taxon>
        <taxon>Hexapoda</taxon>
        <taxon>Insecta</taxon>
        <taxon>Pterygota</taxon>
        <taxon>Neoptera</taxon>
        <taxon>Paraneoptera</taxon>
        <taxon>Hemiptera</taxon>
        <taxon>Sternorrhyncha</taxon>
        <taxon>Coccoidea</taxon>
        <taxon>Coccidae</taxon>
        <taxon>Parthenolecanium</taxon>
    </lineage>
</organism>
<protein>
    <recommendedName>
        <fullName evidence="2">Ketosynthase family 3 (KS3) domain-containing protein</fullName>
    </recommendedName>
</protein>
<evidence type="ECO:0000259" key="2">
    <source>
        <dbReference type="PROSITE" id="PS52004"/>
    </source>
</evidence>
<dbReference type="Proteomes" id="UP001367676">
    <property type="component" value="Unassembled WGS sequence"/>
</dbReference>
<dbReference type="SMART" id="SM00825">
    <property type="entry name" value="PKS_KS"/>
    <property type="match status" value="1"/>
</dbReference>
<sequence length="250" mass="27530">MELGYSIENVEQLLTPLLGDRKEIFIMLNSEIIPEKPDDIVITGISGCFPKSNSVLELEQNLKDRLDLIDEPNKDSSFFIGRIPNKNKFDASYFGITPDYADAMDPMARILLEKTYEAIFDSGYNPDSLKGKKIGVFIGVYLSECEVAYFSSGTSEGLAITGIVRSFLANRISYNFDFHGPSFCVDTACSSGMHALHLAYRAIKNGDCESAIVGGCNLCLNNAVTAMMMKLGVLSVEGKSRILDERSELD</sequence>
<dbReference type="PROSITE" id="PS52004">
    <property type="entry name" value="KS3_2"/>
    <property type="match status" value="1"/>
</dbReference>
<evidence type="ECO:0000313" key="4">
    <source>
        <dbReference type="Proteomes" id="UP001367676"/>
    </source>
</evidence>
<dbReference type="InterPro" id="IPR050091">
    <property type="entry name" value="PKS_NRPS_Biosynth_Enz"/>
</dbReference>
<dbReference type="AlphaFoldDB" id="A0AAN9Y5K4"/>
<dbReference type="SUPFAM" id="SSF53901">
    <property type="entry name" value="Thiolase-like"/>
    <property type="match status" value="1"/>
</dbReference>